<name>A0A0E9T0R8_ANGAN</name>
<reference evidence="1" key="2">
    <citation type="journal article" date="2015" name="Fish Shellfish Immunol.">
        <title>Early steps in the European eel (Anguilla anguilla)-Vibrio vulnificus interaction in the gills: Role of the RtxA13 toxin.</title>
        <authorList>
            <person name="Callol A."/>
            <person name="Pajuelo D."/>
            <person name="Ebbesson L."/>
            <person name="Teles M."/>
            <person name="MacKenzie S."/>
            <person name="Amaro C."/>
        </authorList>
    </citation>
    <scope>NUCLEOTIDE SEQUENCE</scope>
</reference>
<proteinExistence type="predicted"/>
<sequence length="14" mass="1798">MLINLFLFHTLHIW</sequence>
<protein>
    <submittedName>
        <fullName evidence="1">Uncharacterized protein</fullName>
    </submittedName>
</protein>
<accession>A0A0E9T0R8</accession>
<dbReference type="EMBL" id="GBXM01061358">
    <property type="protein sequence ID" value="JAH47219.1"/>
    <property type="molecule type" value="Transcribed_RNA"/>
</dbReference>
<reference evidence="1" key="1">
    <citation type="submission" date="2014-11" db="EMBL/GenBank/DDBJ databases">
        <authorList>
            <person name="Amaro Gonzalez C."/>
        </authorList>
    </citation>
    <scope>NUCLEOTIDE SEQUENCE</scope>
</reference>
<evidence type="ECO:0000313" key="1">
    <source>
        <dbReference type="EMBL" id="JAH47219.1"/>
    </source>
</evidence>
<organism evidence="1">
    <name type="scientific">Anguilla anguilla</name>
    <name type="common">European freshwater eel</name>
    <name type="synonym">Muraena anguilla</name>
    <dbReference type="NCBI Taxonomy" id="7936"/>
    <lineage>
        <taxon>Eukaryota</taxon>
        <taxon>Metazoa</taxon>
        <taxon>Chordata</taxon>
        <taxon>Craniata</taxon>
        <taxon>Vertebrata</taxon>
        <taxon>Euteleostomi</taxon>
        <taxon>Actinopterygii</taxon>
        <taxon>Neopterygii</taxon>
        <taxon>Teleostei</taxon>
        <taxon>Anguilliformes</taxon>
        <taxon>Anguillidae</taxon>
        <taxon>Anguilla</taxon>
    </lineage>
</organism>